<sequence>MPRHQLLDASDRSEIKNSPKNFTIYKRNKSFVRPNPVTPIINRLSAQVQQLQQMVAQLESEKRMLERMVLMKVAPMNDSTAELPGIQGGGGFQHWRLLTSMSLFHWRKCTLMTDRWTMA</sequence>
<gene>
    <name evidence="2" type="ORF">niasHS_008971</name>
</gene>
<proteinExistence type="predicted"/>
<feature type="coiled-coil region" evidence="1">
    <location>
        <begin position="41"/>
        <end position="68"/>
    </location>
</feature>
<protein>
    <submittedName>
        <fullName evidence="2">Uncharacterized protein</fullName>
    </submittedName>
</protein>
<evidence type="ECO:0000313" key="3">
    <source>
        <dbReference type="Proteomes" id="UP001620645"/>
    </source>
</evidence>
<accession>A0ABD2J1E8</accession>
<name>A0ABD2J1E8_HETSC</name>
<organism evidence="2 3">
    <name type="scientific">Heterodera schachtii</name>
    <name type="common">Sugarbeet cyst nematode worm</name>
    <name type="synonym">Tylenchus schachtii</name>
    <dbReference type="NCBI Taxonomy" id="97005"/>
    <lineage>
        <taxon>Eukaryota</taxon>
        <taxon>Metazoa</taxon>
        <taxon>Ecdysozoa</taxon>
        <taxon>Nematoda</taxon>
        <taxon>Chromadorea</taxon>
        <taxon>Rhabditida</taxon>
        <taxon>Tylenchina</taxon>
        <taxon>Tylenchomorpha</taxon>
        <taxon>Tylenchoidea</taxon>
        <taxon>Heteroderidae</taxon>
        <taxon>Heteroderinae</taxon>
        <taxon>Heterodera</taxon>
    </lineage>
</organism>
<comment type="caution">
    <text evidence="2">The sequence shown here is derived from an EMBL/GenBank/DDBJ whole genome shotgun (WGS) entry which is preliminary data.</text>
</comment>
<dbReference type="AlphaFoldDB" id="A0ABD2J1E8"/>
<keyword evidence="1" id="KW-0175">Coiled coil</keyword>
<evidence type="ECO:0000256" key="1">
    <source>
        <dbReference type="SAM" id="Coils"/>
    </source>
</evidence>
<reference evidence="2 3" key="1">
    <citation type="submission" date="2024-10" db="EMBL/GenBank/DDBJ databases">
        <authorList>
            <person name="Kim D."/>
        </authorList>
    </citation>
    <scope>NUCLEOTIDE SEQUENCE [LARGE SCALE GENOMIC DNA]</scope>
    <source>
        <strain evidence="2">Taebaek</strain>
    </source>
</reference>
<dbReference type="Proteomes" id="UP001620645">
    <property type="component" value="Unassembled WGS sequence"/>
</dbReference>
<dbReference type="EMBL" id="JBICCN010000219">
    <property type="protein sequence ID" value="KAL3085929.1"/>
    <property type="molecule type" value="Genomic_DNA"/>
</dbReference>
<evidence type="ECO:0000313" key="2">
    <source>
        <dbReference type="EMBL" id="KAL3085929.1"/>
    </source>
</evidence>
<keyword evidence="3" id="KW-1185">Reference proteome</keyword>